<dbReference type="SUPFAM" id="SSF53649">
    <property type="entry name" value="Alkaline phosphatase-like"/>
    <property type="match status" value="1"/>
</dbReference>
<organism evidence="8 9">
    <name type="scientific">[Actinobacillus] rossii</name>
    <dbReference type="NCBI Taxonomy" id="123820"/>
    <lineage>
        <taxon>Bacteria</taxon>
        <taxon>Pseudomonadati</taxon>
        <taxon>Pseudomonadota</taxon>
        <taxon>Gammaproteobacteria</taxon>
        <taxon>Pasteurellales</taxon>
        <taxon>Pasteurellaceae</taxon>
    </lineage>
</organism>
<sequence>MSLVALIFTIWILFAYFQGILFLHRCRMAKAFISTEIRQNTQYQSALKRMMRRGAQFDAKVISIVLAPFFLLGSATFSFLSLKITALFWAIYILIFAVVLIGIVAGNFYYYKTYNNYYDMFMFGLVEDDTKAVLKNIYDDYPVISGSLAVLVLAVFPAGFVYHALYGWFLGLDVHWSVSTLLFVGTFLALAFLARGTIHSTPLSKNHAQVSSLAVINKLVPNGVIAMEWAFKDRKRNIHFEAVNLDEGKALMQQAFCTDSLLERTPVNPALEEIKPHVVFALMESFGTNYLVLDNPETNDLLGELRPHFERDFVFKRFISDYDGTAPTLASLYFYSPIQNISQSAAQQISLPYSPFKTYKQQGYRTVFITSGGLMWRNLGNYLPLQGVDECYDQNDIIEAFPEAKSTMSYWGIADEYAFALAEKLLKESNTPLFINILSMTNHPPYEVPQHYHAARINPKVLAGKFGNEEENRKSLSTYQYANNALGQFITQVAQSAVGNRTIIAATGDHHVRCVRFDAPKQNFMAKGVPFYIHIPTELQRKLALKFDPNRIGSHKDIMPTLYNLSLSDAEYWNLGGRNLLAEQDNEKYAFAYNEGLYADSEGVSDGEHLEQYTWQNPTALYPDNLWVGELKPVSDKKQARIQAYKQLLTWQINYLVKGVKE</sequence>
<evidence type="ECO:0000313" key="9">
    <source>
        <dbReference type="Proteomes" id="UP000254649"/>
    </source>
</evidence>
<keyword evidence="2" id="KW-1003">Cell membrane</keyword>
<gene>
    <name evidence="8" type="ORF">NCTC10801_00346</name>
</gene>
<dbReference type="GO" id="GO:0005886">
    <property type="term" value="C:plasma membrane"/>
    <property type="evidence" value="ECO:0007669"/>
    <property type="project" value="UniProtKB-SubCell"/>
</dbReference>
<dbReference type="PANTHER" id="PTHR47371:SF3">
    <property type="entry name" value="PHOSPHOGLYCEROL TRANSFERASE I"/>
    <property type="match status" value="1"/>
</dbReference>
<dbReference type="AlphaFoldDB" id="A0A380TNX8"/>
<evidence type="ECO:0000256" key="1">
    <source>
        <dbReference type="ARBA" id="ARBA00004651"/>
    </source>
</evidence>
<evidence type="ECO:0000256" key="3">
    <source>
        <dbReference type="ARBA" id="ARBA00022692"/>
    </source>
</evidence>
<feature type="domain" description="Sulfatase N-terminal" evidence="7">
    <location>
        <begin position="276"/>
        <end position="564"/>
    </location>
</feature>
<feature type="transmembrane region" description="Helical" evidence="6">
    <location>
        <begin position="86"/>
        <end position="110"/>
    </location>
</feature>
<reference evidence="8 9" key="1">
    <citation type="submission" date="2018-06" db="EMBL/GenBank/DDBJ databases">
        <authorList>
            <consortium name="Pathogen Informatics"/>
            <person name="Doyle S."/>
        </authorList>
    </citation>
    <scope>NUCLEOTIDE SEQUENCE [LARGE SCALE GENOMIC DNA]</scope>
    <source>
        <strain evidence="8 9">NCTC10801</strain>
    </source>
</reference>
<name>A0A380TNX8_9PAST</name>
<evidence type="ECO:0000256" key="2">
    <source>
        <dbReference type="ARBA" id="ARBA00022475"/>
    </source>
</evidence>
<dbReference type="InterPro" id="IPR000917">
    <property type="entry name" value="Sulfatase_N"/>
</dbReference>
<evidence type="ECO:0000259" key="7">
    <source>
        <dbReference type="Pfam" id="PF00884"/>
    </source>
</evidence>
<dbReference type="InterPro" id="IPR017850">
    <property type="entry name" value="Alkaline_phosphatase_core_sf"/>
</dbReference>
<keyword evidence="5 6" id="KW-0472">Membrane</keyword>
<evidence type="ECO:0000256" key="5">
    <source>
        <dbReference type="ARBA" id="ARBA00023136"/>
    </source>
</evidence>
<dbReference type="CDD" id="cd16015">
    <property type="entry name" value="LTA_synthase"/>
    <property type="match status" value="1"/>
</dbReference>
<feature type="transmembrane region" description="Helical" evidence="6">
    <location>
        <begin position="6"/>
        <end position="23"/>
    </location>
</feature>
<accession>A0A380TNX8</accession>
<proteinExistence type="predicted"/>
<feature type="transmembrane region" description="Helical" evidence="6">
    <location>
        <begin position="57"/>
        <end position="80"/>
    </location>
</feature>
<dbReference type="InterPro" id="IPR050448">
    <property type="entry name" value="OpgB/LTA_synthase_biosynth"/>
</dbReference>
<evidence type="ECO:0000313" key="8">
    <source>
        <dbReference type="EMBL" id="SUT88112.1"/>
    </source>
</evidence>
<feature type="transmembrane region" description="Helical" evidence="6">
    <location>
        <begin position="174"/>
        <end position="194"/>
    </location>
</feature>
<evidence type="ECO:0000256" key="4">
    <source>
        <dbReference type="ARBA" id="ARBA00022989"/>
    </source>
</evidence>
<dbReference type="PANTHER" id="PTHR47371">
    <property type="entry name" value="LIPOTEICHOIC ACID SYNTHASE"/>
    <property type="match status" value="1"/>
</dbReference>
<keyword evidence="3 6" id="KW-0812">Transmembrane</keyword>
<dbReference type="Proteomes" id="UP000254649">
    <property type="component" value="Unassembled WGS sequence"/>
</dbReference>
<dbReference type="Pfam" id="PF00884">
    <property type="entry name" value="Sulfatase"/>
    <property type="match status" value="1"/>
</dbReference>
<keyword evidence="4 6" id="KW-1133">Transmembrane helix</keyword>
<protein>
    <submittedName>
        <fullName evidence="8">Sulfatase</fullName>
    </submittedName>
</protein>
<evidence type="ECO:0000256" key="6">
    <source>
        <dbReference type="SAM" id="Phobius"/>
    </source>
</evidence>
<keyword evidence="9" id="KW-1185">Reference proteome</keyword>
<feature type="transmembrane region" description="Helical" evidence="6">
    <location>
        <begin position="141"/>
        <end position="162"/>
    </location>
</feature>
<dbReference type="EMBL" id="UFRQ01000003">
    <property type="protein sequence ID" value="SUT88112.1"/>
    <property type="molecule type" value="Genomic_DNA"/>
</dbReference>
<dbReference type="Gene3D" id="3.40.720.10">
    <property type="entry name" value="Alkaline Phosphatase, subunit A"/>
    <property type="match status" value="1"/>
</dbReference>
<comment type="subcellular location">
    <subcellularLocation>
        <location evidence="1">Cell membrane</location>
        <topology evidence="1">Multi-pass membrane protein</topology>
    </subcellularLocation>
</comment>